<organism evidence="2 3">
    <name type="scientific">Saxibacter everestensis</name>
    <dbReference type="NCBI Taxonomy" id="2909229"/>
    <lineage>
        <taxon>Bacteria</taxon>
        <taxon>Bacillati</taxon>
        <taxon>Actinomycetota</taxon>
        <taxon>Actinomycetes</taxon>
        <taxon>Micrococcales</taxon>
        <taxon>Brevibacteriaceae</taxon>
        <taxon>Saxibacter</taxon>
    </lineage>
</organism>
<keyword evidence="1" id="KW-0472">Membrane</keyword>
<feature type="transmembrane region" description="Helical" evidence="1">
    <location>
        <begin position="331"/>
        <end position="354"/>
    </location>
</feature>
<name>A0ABY8QY56_9MICO</name>
<feature type="transmembrane region" description="Helical" evidence="1">
    <location>
        <begin position="374"/>
        <end position="398"/>
    </location>
</feature>
<feature type="transmembrane region" description="Helical" evidence="1">
    <location>
        <begin position="230"/>
        <end position="250"/>
    </location>
</feature>
<dbReference type="InterPro" id="IPR012507">
    <property type="entry name" value="YibE_F"/>
</dbReference>
<feature type="transmembrane region" description="Helical" evidence="1">
    <location>
        <begin position="270"/>
        <end position="290"/>
    </location>
</feature>
<reference evidence="2 3" key="1">
    <citation type="submission" date="2023-05" db="EMBL/GenBank/DDBJ databases">
        <title>Lithophilousrod everest ZFBP1038 complete genpme.</title>
        <authorList>
            <person name="Tian M."/>
        </authorList>
    </citation>
    <scope>NUCLEOTIDE SEQUENCE [LARGE SCALE GENOMIC DNA]</scope>
    <source>
        <strain evidence="2 3">ZFBP1038</strain>
    </source>
</reference>
<dbReference type="PANTHER" id="PTHR41771:SF1">
    <property type="entry name" value="MEMBRANE PROTEIN"/>
    <property type="match status" value="1"/>
</dbReference>
<feature type="transmembrane region" description="Helical" evidence="1">
    <location>
        <begin position="153"/>
        <end position="170"/>
    </location>
</feature>
<keyword evidence="3" id="KW-1185">Reference proteome</keyword>
<feature type="transmembrane region" description="Helical" evidence="1">
    <location>
        <begin position="177"/>
        <end position="197"/>
    </location>
</feature>
<evidence type="ECO:0000313" key="3">
    <source>
        <dbReference type="Proteomes" id="UP001209083"/>
    </source>
</evidence>
<feature type="transmembrane region" description="Helical" evidence="1">
    <location>
        <begin position="203"/>
        <end position="221"/>
    </location>
</feature>
<keyword evidence="1" id="KW-1133">Transmembrane helix</keyword>
<evidence type="ECO:0000313" key="2">
    <source>
        <dbReference type="EMBL" id="WGW13381.1"/>
    </source>
</evidence>
<accession>A0ABY8QY56</accession>
<dbReference type="PANTHER" id="PTHR41771">
    <property type="entry name" value="MEMBRANE PROTEIN-RELATED"/>
    <property type="match status" value="1"/>
</dbReference>
<proteinExistence type="predicted"/>
<evidence type="ECO:0000256" key="1">
    <source>
        <dbReference type="SAM" id="Phobius"/>
    </source>
</evidence>
<sequence length="417" mass="43746">MAAGHSHGADLRPATRRDRIRRRKAMLGMLVIIVPIGVATVIGLFALWPSGEPPRVDFNDPTSLAPGVSYSEATVSAVEHRPCTEEEGGGDCVDVDITVAGGQTGSMYVPPEVAASGIDPGDDLKVLSFPDAETQEASNSNFEYIFVDFDRDFPFVALAVAYAVVVVAVARLRGLRALVGLVIAYLVMVKFMLPALVAGEQPVLVALVSSTAIMYVVLYLAHGVSARTTTALLGTLAGIGLTVGLGFWAADAAHLNGIGSEDSYTLASNTDMQLGSLVLCGMIIAGLGVLNDVTITQASAVWELSEGARNRSARELYGSAMRIGRDHIASTVYTVAFAVAGGALPAMVLITMYSRSFLESLTFGELAEELARTLVGSIGLVLAIPITTLIAVVVVRAVSRREPDDERMPDPLPASGG</sequence>
<dbReference type="RefSeq" id="WP_349640200.1">
    <property type="nucleotide sequence ID" value="NZ_CP090958.1"/>
</dbReference>
<dbReference type="Pfam" id="PF07907">
    <property type="entry name" value="YibE_F"/>
    <property type="match status" value="1"/>
</dbReference>
<dbReference type="Proteomes" id="UP001209083">
    <property type="component" value="Chromosome"/>
</dbReference>
<feature type="transmembrane region" description="Helical" evidence="1">
    <location>
        <begin position="25"/>
        <end position="48"/>
    </location>
</feature>
<keyword evidence="1" id="KW-0812">Transmembrane</keyword>
<protein>
    <submittedName>
        <fullName evidence="2">YibE/F family protein</fullName>
    </submittedName>
</protein>
<dbReference type="EMBL" id="CP090958">
    <property type="protein sequence ID" value="WGW13381.1"/>
    <property type="molecule type" value="Genomic_DNA"/>
</dbReference>
<gene>
    <name evidence="2" type="ORF">LWF01_06340</name>
</gene>